<gene>
    <name evidence="1" type="ORF">CALMAC_LOCUS7660</name>
</gene>
<keyword evidence="2" id="KW-1185">Reference proteome</keyword>
<organism evidence="1 2">
    <name type="scientific">Callosobruchus maculatus</name>
    <name type="common">Southern cowpea weevil</name>
    <name type="synonym">Pulse bruchid</name>
    <dbReference type="NCBI Taxonomy" id="64391"/>
    <lineage>
        <taxon>Eukaryota</taxon>
        <taxon>Metazoa</taxon>
        <taxon>Ecdysozoa</taxon>
        <taxon>Arthropoda</taxon>
        <taxon>Hexapoda</taxon>
        <taxon>Insecta</taxon>
        <taxon>Pterygota</taxon>
        <taxon>Neoptera</taxon>
        <taxon>Endopterygota</taxon>
        <taxon>Coleoptera</taxon>
        <taxon>Polyphaga</taxon>
        <taxon>Cucujiformia</taxon>
        <taxon>Chrysomeloidea</taxon>
        <taxon>Chrysomelidae</taxon>
        <taxon>Bruchinae</taxon>
        <taxon>Bruchini</taxon>
        <taxon>Callosobruchus</taxon>
    </lineage>
</organism>
<reference evidence="1 2" key="1">
    <citation type="submission" date="2019-01" db="EMBL/GenBank/DDBJ databases">
        <authorList>
            <person name="Sayadi A."/>
        </authorList>
    </citation>
    <scope>NUCLEOTIDE SEQUENCE [LARGE SCALE GENOMIC DNA]</scope>
</reference>
<proteinExistence type="predicted"/>
<dbReference type="EMBL" id="CAACVG010007372">
    <property type="protein sequence ID" value="VEN45095.1"/>
    <property type="molecule type" value="Genomic_DNA"/>
</dbReference>
<accession>A0A653CB11</accession>
<evidence type="ECO:0000313" key="1">
    <source>
        <dbReference type="EMBL" id="VEN45095.1"/>
    </source>
</evidence>
<dbReference type="AlphaFoldDB" id="A0A653CB11"/>
<sequence length="35" mass="4156">MIGFLGYLADNIYVFIIFYEHLSIKEKNCFSTCDF</sequence>
<name>A0A653CB11_CALMS</name>
<protein>
    <submittedName>
        <fullName evidence="1">Uncharacterized protein</fullName>
    </submittedName>
</protein>
<dbReference type="Proteomes" id="UP000410492">
    <property type="component" value="Unassembled WGS sequence"/>
</dbReference>
<dbReference type="OrthoDB" id="8192055at2759"/>
<evidence type="ECO:0000313" key="2">
    <source>
        <dbReference type="Proteomes" id="UP000410492"/>
    </source>
</evidence>